<feature type="binding site" evidence="5">
    <location>
        <begin position="188"/>
        <end position="194"/>
    </location>
    <ligand>
        <name>GTP</name>
        <dbReference type="ChEBI" id="CHEBI:37565"/>
    </ligand>
</feature>
<dbReference type="GO" id="GO:0005525">
    <property type="term" value="F:GTP binding"/>
    <property type="evidence" value="ECO:0007669"/>
    <property type="project" value="UniProtKB-KW"/>
</dbReference>
<sequence length="480" mass="56176">MDCLSSEDKRRHDYFIKMIEARSTEFRNTHRILLIGTGESGKSTFVKQLKLLSSPKQTFTEDYRARFIPEIQRNVVQALSNIVSFMVLEDIPFAKNKKKLDGAKKVIIKAYAEVHINPDNINDYTNNPDTAKREEFYDQCAMLWEDEAVKETQLRGNEFQQIDCAQYFLDKLETIRASGYKPTDEDILQCRTKTLGIHTESILYNNVPFELVDVGGQREQRAKWIEAMTDGVTAVIFLTDVSAWDRMLEEDNTVNRLREAYHLFRQVWTKSLLRDKSFILFLNKQDKLSEKIRSERNPISKFFPEYEEQKFNFTVELLSELKASKEKKNKDDNEIWDKHFSYFLPPKDDGADWKDEDKNPMDTQVMVEYGQIQSIVSKAMNDGGFNNWVLTGEDQEAVIKNLLEREDFLNLNERLFAVPLFRIVATTHFIKMLFLNECEQSKTRRIYPYPTTAIDKRNVGRVFESCKEILQGKALTEIMI</sequence>
<dbReference type="CDD" id="cd00066">
    <property type="entry name" value="G-alpha"/>
    <property type="match status" value="1"/>
</dbReference>
<dbReference type="OrthoDB" id="6231739at2759"/>
<keyword evidence="6" id="KW-0479">Metal-binding</keyword>
<keyword evidence="4" id="KW-0807">Transducer</keyword>
<keyword evidence="8" id="KW-1185">Reference proteome</keyword>
<feature type="binding site" evidence="6">
    <location>
        <position position="43"/>
    </location>
    <ligand>
        <name>Mg(2+)</name>
        <dbReference type="ChEBI" id="CHEBI:18420"/>
    </ligand>
</feature>
<dbReference type="InterPro" id="IPR011025">
    <property type="entry name" value="GproteinA_insert"/>
</dbReference>
<dbReference type="SUPFAM" id="SSF47895">
    <property type="entry name" value="Transducin (alpha subunit), insertion domain"/>
    <property type="match status" value="1"/>
</dbReference>
<dbReference type="SUPFAM" id="SSF52540">
    <property type="entry name" value="P-loop containing nucleoside triphosphate hydrolases"/>
    <property type="match status" value="1"/>
</dbReference>
<dbReference type="PROSITE" id="PS51882">
    <property type="entry name" value="G_ALPHA"/>
    <property type="match status" value="1"/>
</dbReference>
<evidence type="ECO:0000256" key="2">
    <source>
        <dbReference type="ARBA" id="ARBA00022741"/>
    </source>
</evidence>
<comment type="subunit">
    <text evidence="1">G proteins are composed of 3 units; alpha, beta and gamma. The alpha chain contains the guanine nucleotide binding site.</text>
</comment>
<evidence type="ECO:0000256" key="1">
    <source>
        <dbReference type="ARBA" id="ARBA00011356"/>
    </source>
</evidence>
<feature type="binding site" evidence="5">
    <location>
        <begin position="283"/>
        <end position="286"/>
    </location>
    <ligand>
        <name>GTP</name>
        <dbReference type="ChEBI" id="CHEBI:37565"/>
    </ligand>
</feature>
<evidence type="ECO:0000256" key="4">
    <source>
        <dbReference type="ARBA" id="ARBA00023224"/>
    </source>
</evidence>
<dbReference type="EMBL" id="UYRU01052722">
    <property type="protein sequence ID" value="VDN11995.1"/>
    <property type="molecule type" value="Genomic_DNA"/>
</dbReference>
<dbReference type="PRINTS" id="PR00318">
    <property type="entry name" value="GPROTEINA"/>
</dbReference>
<evidence type="ECO:0000256" key="6">
    <source>
        <dbReference type="PIRSR" id="PIRSR601019-2"/>
    </source>
</evidence>
<feature type="binding site" evidence="5">
    <location>
        <begin position="213"/>
        <end position="217"/>
    </location>
    <ligand>
        <name>GTP</name>
        <dbReference type="ChEBI" id="CHEBI:37565"/>
    </ligand>
</feature>
<evidence type="ECO:0000256" key="3">
    <source>
        <dbReference type="ARBA" id="ARBA00023134"/>
    </source>
</evidence>
<gene>
    <name evidence="7" type="ORF">DILT_LOCUS7826</name>
</gene>
<feature type="binding site" evidence="5">
    <location>
        <begin position="39"/>
        <end position="44"/>
    </location>
    <ligand>
        <name>GTP</name>
        <dbReference type="ChEBI" id="CHEBI:37565"/>
    </ligand>
</feature>
<dbReference type="PANTHER" id="PTHR10218:SF367">
    <property type="entry name" value="GUANINE NUCLEOTIDE-BINDING PROTEIN G(F) SUBUNIT ALPHA"/>
    <property type="match status" value="1"/>
</dbReference>
<dbReference type="GO" id="GO:0046872">
    <property type="term" value="F:metal ion binding"/>
    <property type="evidence" value="ECO:0007669"/>
    <property type="project" value="UniProtKB-KW"/>
</dbReference>
<feature type="binding site" evidence="6">
    <location>
        <position position="194"/>
    </location>
    <ligand>
        <name>Mg(2+)</name>
        <dbReference type="ChEBI" id="CHEBI:18420"/>
    </ligand>
</feature>
<keyword evidence="6" id="KW-0460">Magnesium</keyword>
<dbReference type="GO" id="GO:0005834">
    <property type="term" value="C:heterotrimeric G-protein complex"/>
    <property type="evidence" value="ECO:0007669"/>
    <property type="project" value="TreeGrafter"/>
</dbReference>
<evidence type="ECO:0000256" key="5">
    <source>
        <dbReference type="PIRSR" id="PIRSR601019-1"/>
    </source>
</evidence>
<name>A0A3P7L3N8_DIBLA</name>
<dbReference type="Gene3D" id="3.40.50.300">
    <property type="entry name" value="P-loop containing nucleotide triphosphate hydrolases"/>
    <property type="match status" value="2"/>
</dbReference>
<dbReference type="FunFam" id="3.40.50.300:FF:000720">
    <property type="entry name" value="Guanine nucleotide-binding protein G(k) subunit alpha"/>
    <property type="match status" value="1"/>
</dbReference>
<dbReference type="InterPro" id="IPR027417">
    <property type="entry name" value="P-loop_NTPase"/>
</dbReference>
<dbReference type="Gene3D" id="1.10.400.10">
    <property type="entry name" value="GI Alpha 1, domain 2-like"/>
    <property type="match status" value="1"/>
</dbReference>
<reference evidence="7 8" key="1">
    <citation type="submission" date="2018-11" db="EMBL/GenBank/DDBJ databases">
        <authorList>
            <consortium name="Pathogen Informatics"/>
        </authorList>
    </citation>
    <scope>NUCLEOTIDE SEQUENCE [LARGE SCALE GENOMIC DNA]</scope>
</reference>
<dbReference type="AlphaFoldDB" id="A0A3P7L3N8"/>
<protein>
    <submittedName>
        <fullName evidence="7">Uncharacterized protein</fullName>
    </submittedName>
</protein>
<dbReference type="GO" id="GO:0031683">
    <property type="term" value="F:G-protein beta/gamma-subunit complex binding"/>
    <property type="evidence" value="ECO:0007669"/>
    <property type="project" value="InterPro"/>
</dbReference>
<dbReference type="GO" id="GO:0003924">
    <property type="term" value="F:GTPase activity"/>
    <property type="evidence" value="ECO:0007669"/>
    <property type="project" value="InterPro"/>
</dbReference>
<dbReference type="GO" id="GO:0005737">
    <property type="term" value="C:cytoplasm"/>
    <property type="evidence" value="ECO:0007669"/>
    <property type="project" value="TreeGrafter"/>
</dbReference>
<dbReference type="InterPro" id="IPR001019">
    <property type="entry name" value="Gprotein_alpha_su"/>
</dbReference>
<dbReference type="GO" id="GO:0007606">
    <property type="term" value="P:sensory perception of chemical stimulus"/>
    <property type="evidence" value="ECO:0007669"/>
    <property type="project" value="TreeGrafter"/>
</dbReference>
<dbReference type="Pfam" id="PF00503">
    <property type="entry name" value="G-alpha"/>
    <property type="match status" value="1"/>
</dbReference>
<proteinExistence type="predicted"/>
<dbReference type="GO" id="GO:0001664">
    <property type="term" value="F:G protein-coupled receptor binding"/>
    <property type="evidence" value="ECO:0007669"/>
    <property type="project" value="TreeGrafter"/>
</dbReference>
<dbReference type="Proteomes" id="UP000281553">
    <property type="component" value="Unassembled WGS sequence"/>
</dbReference>
<accession>A0A3P7L3N8</accession>
<evidence type="ECO:0000313" key="7">
    <source>
        <dbReference type="EMBL" id="VDN11995.1"/>
    </source>
</evidence>
<evidence type="ECO:0000313" key="8">
    <source>
        <dbReference type="Proteomes" id="UP000281553"/>
    </source>
</evidence>
<dbReference type="GO" id="GO:0007191">
    <property type="term" value="P:adenylate cyclase-activating dopamine receptor signaling pathway"/>
    <property type="evidence" value="ECO:0007669"/>
    <property type="project" value="TreeGrafter"/>
</dbReference>
<keyword evidence="3 5" id="KW-0342">GTP-binding</keyword>
<organism evidence="7 8">
    <name type="scientific">Dibothriocephalus latus</name>
    <name type="common">Fish tapeworm</name>
    <name type="synonym">Diphyllobothrium latum</name>
    <dbReference type="NCBI Taxonomy" id="60516"/>
    <lineage>
        <taxon>Eukaryota</taxon>
        <taxon>Metazoa</taxon>
        <taxon>Spiralia</taxon>
        <taxon>Lophotrochozoa</taxon>
        <taxon>Platyhelminthes</taxon>
        <taxon>Cestoda</taxon>
        <taxon>Eucestoda</taxon>
        <taxon>Diphyllobothriidea</taxon>
        <taxon>Diphyllobothriidae</taxon>
        <taxon>Dibothriocephalus</taxon>
    </lineage>
</organism>
<keyword evidence="2 5" id="KW-0547">Nucleotide-binding</keyword>
<dbReference type="SMART" id="SM00275">
    <property type="entry name" value="G_alpha"/>
    <property type="match status" value="1"/>
</dbReference>
<dbReference type="PANTHER" id="PTHR10218">
    <property type="entry name" value="GTP-BINDING PROTEIN ALPHA SUBUNIT"/>
    <property type="match status" value="1"/>
</dbReference>